<gene>
    <name evidence="2" type="ORF">E2562_024131</name>
</gene>
<evidence type="ECO:0000256" key="1">
    <source>
        <dbReference type="SAM" id="MobiDB-lite"/>
    </source>
</evidence>
<dbReference type="AlphaFoldDB" id="A0A6G1EP66"/>
<organism evidence="2 3">
    <name type="scientific">Oryza meyeriana var. granulata</name>
    <dbReference type="NCBI Taxonomy" id="110450"/>
    <lineage>
        <taxon>Eukaryota</taxon>
        <taxon>Viridiplantae</taxon>
        <taxon>Streptophyta</taxon>
        <taxon>Embryophyta</taxon>
        <taxon>Tracheophyta</taxon>
        <taxon>Spermatophyta</taxon>
        <taxon>Magnoliopsida</taxon>
        <taxon>Liliopsida</taxon>
        <taxon>Poales</taxon>
        <taxon>Poaceae</taxon>
        <taxon>BOP clade</taxon>
        <taxon>Oryzoideae</taxon>
        <taxon>Oryzeae</taxon>
        <taxon>Oryzinae</taxon>
        <taxon>Oryza</taxon>
        <taxon>Oryza meyeriana</taxon>
    </lineage>
</organism>
<accession>A0A6G1EP66</accession>
<evidence type="ECO:0000313" key="2">
    <source>
        <dbReference type="EMBL" id="KAF0926409.1"/>
    </source>
</evidence>
<proteinExistence type="predicted"/>
<evidence type="ECO:0000313" key="3">
    <source>
        <dbReference type="Proteomes" id="UP000479710"/>
    </source>
</evidence>
<sequence length="104" mass="11750">MVPSRDYAINTFSEDGRVQPTQATLHPPQCLLRLRYHLCQGPHVRRHLGHWHWLAWTSTQTRHLRTPPPHLATPTSITGHIAATVTSPKPSVRRRKQHSSSGGS</sequence>
<keyword evidence="3" id="KW-1185">Reference proteome</keyword>
<feature type="compositionally biased region" description="Polar residues" evidence="1">
    <location>
        <begin position="73"/>
        <end position="89"/>
    </location>
</feature>
<dbReference type="Proteomes" id="UP000479710">
    <property type="component" value="Unassembled WGS sequence"/>
</dbReference>
<name>A0A6G1EP66_9ORYZ</name>
<feature type="region of interest" description="Disordered" evidence="1">
    <location>
        <begin position="63"/>
        <end position="104"/>
    </location>
</feature>
<dbReference type="EMBL" id="SPHZ02000003">
    <property type="protein sequence ID" value="KAF0926409.1"/>
    <property type="molecule type" value="Genomic_DNA"/>
</dbReference>
<protein>
    <submittedName>
        <fullName evidence="2">Uncharacterized protein</fullName>
    </submittedName>
</protein>
<reference evidence="2 3" key="1">
    <citation type="submission" date="2019-11" db="EMBL/GenBank/DDBJ databases">
        <title>Whole genome sequence of Oryza granulata.</title>
        <authorList>
            <person name="Li W."/>
        </authorList>
    </citation>
    <scope>NUCLEOTIDE SEQUENCE [LARGE SCALE GENOMIC DNA]</scope>
    <source>
        <strain evidence="3">cv. Menghai</strain>
        <tissue evidence="2">Leaf</tissue>
    </source>
</reference>
<comment type="caution">
    <text evidence="2">The sequence shown here is derived from an EMBL/GenBank/DDBJ whole genome shotgun (WGS) entry which is preliminary data.</text>
</comment>